<dbReference type="EMBL" id="NIDE01000005">
    <property type="protein sequence ID" value="OWK42154.1"/>
    <property type="molecule type" value="Genomic_DNA"/>
</dbReference>
<keyword evidence="2" id="KW-1185">Reference proteome</keyword>
<reference evidence="2" key="1">
    <citation type="submission" date="2017-06" db="EMBL/GenBank/DDBJ databases">
        <title>Genome analysis of Fimbriiglobus ruber SP5, the first member of the order Planctomycetales with confirmed chitinolytic capability.</title>
        <authorList>
            <person name="Ravin N.V."/>
            <person name="Rakitin A.L."/>
            <person name="Ivanova A.A."/>
            <person name="Beletsky A.V."/>
            <person name="Kulichevskaya I.S."/>
            <person name="Mardanov A.V."/>
            <person name="Dedysh S.N."/>
        </authorList>
    </citation>
    <scope>NUCLEOTIDE SEQUENCE [LARGE SCALE GENOMIC DNA]</scope>
    <source>
        <strain evidence="2">SP5</strain>
    </source>
</reference>
<sequence length="76" mass="8428">MFGNLFRPVPFLTEWRTSTVLALAEQMYESRDFSAMPILADALQDAECNDEALTHCRGPGPHVRGCRIVDACLGKS</sequence>
<name>A0A225DR93_9BACT</name>
<gene>
    <name evidence="1" type="ORF">FRUB_04232</name>
</gene>
<organism evidence="1 2">
    <name type="scientific">Fimbriiglobus ruber</name>
    <dbReference type="NCBI Taxonomy" id="1908690"/>
    <lineage>
        <taxon>Bacteria</taxon>
        <taxon>Pseudomonadati</taxon>
        <taxon>Planctomycetota</taxon>
        <taxon>Planctomycetia</taxon>
        <taxon>Gemmatales</taxon>
        <taxon>Gemmataceae</taxon>
        <taxon>Fimbriiglobus</taxon>
    </lineage>
</organism>
<accession>A0A225DR93</accession>
<protein>
    <submittedName>
        <fullName evidence="1">Uncharacterized protein</fullName>
    </submittedName>
</protein>
<proteinExistence type="predicted"/>
<dbReference type="Proteomes" id="UP000214646">
    <property type="component" value="Unassembled WGS sequence"/>
</dbReference>
<comment type="caution">
    <text evidence="1">The sequence shown here is derived from an EMBL/GenBank/DDBJ whole genome shotgun (WGS) entry which is preliminary data.</text>
</comment>
<dbReference type="AlphaFoldDB" id="A0A225DR93"/>
<evidence type="ECO:0000313" key="1">
    <source>
        <dbReference type="EMBL" id="OWK42154.1"/>
    </source>
</evidence>
<dbReference type="RefSeq" id="WP_088255360.1">
    <property type="nucleotide sequence ID" value="NZ_NIDE01000005.1"/>
</dbReference>
<evidence type="ECO:0000313" key="2">
    <source>
        <dbReference type="Proteomes" id="UP000214646"/>
    </source>
</evidence>